<dbReference type="GO" id="GO:0016491">
    <property type="term" value="F:oxidoreductase activity"/>
    <property type="evidence" value="ECO:0007669"/>
    <property type="project" value="UniProtKB-KW"/>
</dbReference>
<protein>
    <submittedName>
        <fullName evidence="5">Short-chain dehydrogenase</fullName>
    </submittedName>
</protein>
<dbReference type="EMBL" id="FRBW01000005">
    <property type="protein sequence ID" value="SHN03971.1"/>
    <property type="molecule type" value="Genomic_DNA"/>
</dbReference>
<keyword evidence="6" id="KW-1185">Reference proteome</keyword>
<proteinExistence type="inferred from homology"/>
<feature type="compositionally biased region" description="Basic and acidic residues" evidence="4">
    <location>
        <begin position="233"/>
        <end position="250"/>
    </location>
</feature>
<name>A0A1M7NJI3_9HYPH</name>
<evidence type="ECO:0000313" key="5">
    <source>
        <dbReference type="EMBL" id="SHN03971.1"/>
    </source>
</evidence>
<dbReference type="InterPro" id="IPR002347">
    <property type="entry name" value="SDR_fam"/>
</dbReference>
<dbReference type="InterPro" id="IPR036291">
    <property type="entry name" value="NAD(P)-bd_dom_sf"/>
</dbReference>
<organism evidence="5 6">
    <name type="scientific">Roseibium suaedae</name>
    <dbReference type="NCBI Taxonomy" id="735517"/>
    <lineage>
        <taxon>Bacteria</taxon>
        <taxon>Pseudomonadati</taxon>
        <taxon>Pseudomonadota</taxon>
        <taxon>Alphaproteobacteria</taxon>
        <taxon>Hyphomicrobiales</taxon>
        <taxon>Stappiaceae</taxon>
        <taxon>Roseibium</taxon>
    </lineage>
</organism>
<evidence type="ECO:0000256" key="3">
    <source>
        <dbReference type="RuleBase" id="RU000363"/>
    </source>
</evidence>
<feature type="region of interest" description="Disordered" evidence="4">
    <location>
        <begin position="231"/>
        <end position="263"/>
    </location>
</feature>
<keyword evidence="2" id="KW-0560">Oxidoreductase</keyword>
<evidence type="ECO:0000256" key="1">
    <source>
        <dbReference type="ARBA" id="ARBA00006484"/>
    </source>
</evidence>
<feature type="compositionally biased region" description="Basic residues" evidence="4">
    <location>
        <begin position="251"/>
        <end position="263"/>
    </location>
</feature>
<dbReference type="Pfam" id="PF00106">
    <property type="entry name" value="adh_short"/>
    <property type="match status" value="1"/>
</dbReference>
<evidence type="ECO:0000256" key="2">
    <source>
        <dbReference type="ARBA" id="ARBA00023002"/>
    </source>
</evidence>
<dbReference type="STRING" id="735517.SAMN05444272_3801"/>
<evidence type="ECO:0000256" key="4">
    <source>
        <dbReference type="SAM" id="MobiDB-lite"/>
    </source>
</evidence>
<dbReference type="CDD" id="cd05233">
    <property type="entry name" value="SDR_c"/>
    <property type="match status" value="1"/>
</dbReference>
<dbReference type="Proteomes" id="UP000186002">
    <property type="component" value="Unassembled WGS sequence"/>
</dbReference>
<gene>
    <name evidence="5" type="ORF">SAMN05444272_3801</name>
</gene>
<dbReference type="PRINTS" id="PR00080">
    <property type="entry name" value="SDRFAMILY"/>
</dbReference>
<dbReference type="PRINTS" id="PR00081">
    <property type="entry name" value="GDHRDH"/>
</dbReference>
<evidence type="ECO:0000313" key="6">
    <source>
        <dbReference type="Proteomes" id="UP000186002"/>
    </source>
</evidence>
<sequence length="263" mass="27825">MDEIMRPIALVTGGSAGIGLEIAKLLAADGHDLIVTGISPRVHDAAEALRACGGKVTAVQSDLSRPEGVQQVVEAVQAAGRLDVMVLNAGIAVGGAFLDNALERHLNLIDLNIGSTVRLCHALVPDLIRTQGKILMVSSVSAMAPTPYESVYGPSKAFMSSFGHGLREELRGTGVNVTILHPGATATEFHHRAGMDATVFGDNSWKNDPVLVARQGVEAMMAGVTSLIGGDEATQRIGEERKDLSEEEKARRHAEKARPPKTR</sequence>
<dbReference type="GO" id="GO:0016020">
    <property type="term" value="C:membrane"/>
    <property type="evidence" value="ECO:0007669"/>
    <property type="project" value="TreeGrafter"/>
</dbReference>
<dbReference type="Gene3D" id="3.40.50.720">
    <property type="entry name" value="NAD(P)-binding Rossmann-like Domain"/>
    <property type="match status" value="1"/>
</dbReference>
<dbReference type="SUPFAM" id="SSF51735">
    <property type="entry name" value="NAD(P)-binding Rossmann-fold domains"/>
    <property type="match status" value="1"/>
</dbReference>
<accession>A0A1M7NJI3</accession>
<dbReference type="PANTHER" id="PTHR44196">
    <property type="entry name" value="DEHYDROGENASE/REDUCTASE SDR FAMILY MEMBER 7B"/>
    <property type="match status" value="1"/>
</dbReference>
<comment type="similarity">
    <text evidence="1 3">Belongs to the short-chain dehydrogenases/reductases (SDR) family.</text>
</comment>
<reference evidence="5 6" key="1">
    <citation type="submission" date="2016-11" db="EMBL/GenBank/DDBJ databases">
        <authorList>
            <person name="Jaros S."/>
            <person name="Januszkiewicz K."/>
            <person name="Wedrychowicz H."/>
        </authorList>
    </citation>
    <scope>NUCLEOTIDE SEQUENCE [LARGE SCALE GENOMIC DNA]</scope>
    <source>
        <strain evidence="5 6">DSM 22153</strain>
    </source>
</reference>
<dbReference type="AlphaFoldDB" id="A0A1M7NJI3"/>
<dbReference type="PANTHER" id="PTHR44196:SF2">
    <property type="entry name" value="SHORT-CHAIN DEHYDROGENASE-RELATED"/>
    <property type="match status" value="1"/>
</dbReference>